<evidence type="ECO:0000256" key="11">
    <source>
        <dbReference type="ARBA" id="ARBA00046231"/>
    </source>
</evidence>
<organism evidence="14 15">
    <name type="scientific">Motilimonas cestriensis</name>
    <dbReference type="NCBI Taxonomy" id="2742685"/>
    <lineage>
        <taxon>Bacteria</taxon>
        <taxon>Pseudomonadati</taxon>
        <taxon>Pseudomonadota</taxon>
        <taxon>Gammaproteobacteria</taxon>
        <taxon>Alteromonadales</taxon>
        <taxon>Alteromonadales genera incertae sedis</taxon>
        <taxon>Motilimonas</taxon>
    </lineage>
</organism>
<keyword evidence="7 12" id="KW-0413">Isomerase</keyword>
<dbReference type="GO" id="GO:0003755">
    <property type="term" value="F:peptidyl-prolyl cis-trans isomerase activity"/>
    <property type="evidence" value="ECO:0007669"/>
    <property type="project" value="UniProtKB-EC"/>
</dbReference>
<dbReference type="Gene3D" id="3.10.50.40">
    <property type="match status" value="1"/>
</dbReference>
<evidence type="ECO:0000256" key="8">
    <source>
        <dbReference type="ARBA" id="ARBA00040926"/>
    </source>
</evidence>
<evidence type="ECO:0000313" key="15">
    <source>
        <dbReference type="Proteomes" id="UP001201273"/>
    </source>
</evidence>
<dbReference type="PANTHER" id="PTHR43629">
    <property type="entry name" value="PEPTIDYL-PROLYL CIS-TRANS ISOMERASE"/>
    <property type="match status" value="1"/>
</dbReference>
<dbReference type="PANTHER" id="PTHR43629:SF3">
    <property type="entry name" value="PEPTIDYL-PROLYL CIS-TRANS ISOMERASE C"/>
    <property type="match status" value="1"/>
</dbReference>
<dbReference type="PROSITE" id="PS50198">
    <property type="entry name" value="PPIC_PPIASE_2"/>
    <property type="match status" value="1"/>
</dbReference>
<dbReference type="Proteomes" id="UP001201273">
    <property type="component" value="Unassembled WGS sequence"/>
</dbReference>
<evidence type="ECO:0000256" key="12">
    <source>
        <dbReference type="PROSITE-ProRule" id="PRU00278"/>
    </source>
</evidence>
<dbReference type="SUPFAM" id="SSF54534">
    <property type="entry name" value="FKBP-like"/>
    <property type="match status" value="1"/>
</dbReference>
<reference evidence="14 15" key="1">
    <citation type="journal article" date="2022" name="Environ. Microbiol. Rep.">
        <title>Eco-phylogenetic analyses reveal divergent evolution of vitamin B12 metabolism in the marine bacterial family 'Psychromonadaceae'.</title>
        <authorList>
            <person name="Jin X."/>
            <person name="Yang Y."/>
            <person name="Cao H."/>
            <person name="Gao B."/>
            <person name="Zhao Z."/>
        </authorList>
    </citation>
    <scope>NUCLEOTIDE SEQUENCE [LARGE SCALE GENOMIC DNA]</scope>
    <source>
        <strain evidence="14 15">MKS20</strain>
    </source>
</reference>
<comment type="similarity">
    <text evidence="3">Belongs to the PpiC/parvulin rotamase family.</text>
</comment>
<protein>
    <recommendedName>
        <fullName evidence="8">Peptidyl-prolyl cis-trans isomerase C</fullName>
        <ecNumber evidence="4">5.2.1.8</ecNumber>
    </recommendedName>
    <alternativeName>
        <fullName evidence="10">Parvulin</fullName>
    </alternativeName>
    <alternativeName>
        <fullName evidence="9">Rotamase C</fullName>
    </alternativeName>
</protein>
<dbReference type="InterPro" id="IPR023058">
    <property type="entry name" value="PPIase_PpiC_CS"/>
</dbReference>
<proteinExistence type="inferred from homology"/>
<gene>
    <name evidence="14" type="ORF">K6Y31_03515</name>
</gene>
<dbReference type="PROSITE" id="PS01096">
    <property type="entry name" value="PPIC_PPIASE_1"/>
    <property type="match status" value="1"/>
</dbReference>
<evidence type="ECO:0000256" key="9">
    <source>
        <dbReference type="ARBA" id="ARBA00041926"/>
    </source>
</evidence>
<dbReference type="InterPro" id="IPR046357">
    <property type="entry name" value="PPIase_dom_sf"/>
</dbReference>
<evidence type="ECO:0000313" key="14">
    <source>
        <dbReference type="EMBL" id="MCE2593879.1"/>
    </source>
</evidence>
<evidence type="ECO:0000256" key="3">
    <source>
        <dbReference type="ARBA" id="ARBA00007656"/>
    </source>
</evidence>
<keyword evidence="6 12" id="KW-0697">Rotamase</keyword>
<feature type="domain" description="PpiC" evidence="13">
    <location>
        <begin position="1"/>
        <end position="89"/>
    </location>
</feature>
<dbReference type="InterPro" id="IPR000297">
    <property type="entry name" value="PPIase_PpiC"/>
</dbReference>
<dbReference type="EC" id="5.2.1.8" evidence="4"/>
<evidence type="ECO:0000256" key="1">
    <source>
        <dbReference type="ARBA" id="ARBA00000971"/>
    </source>
</evidence>
<evidence type="ECO:0000256" key="10">
    <source>
        <dbReference type="ARBA" id="ARBA00043072"/>
    </source>
</evidence>
<accession>A0ABS8W4J1</accession>
<comment type="catalytic activity">
    <reaction evidence="1">
        <text>[protein]-peptidylproline (omega=180) = [protein]-peptidylproline (omega=0)</text>
        <dbReference type="Rhea" id="RHEA:16237"/>
        <dbReference type="Rhea" id="RHEA-COMP:10747"/>
        <dbReference type="Rhea" id="RHEA-COMP:10748"/>
        <dbReference type="ChEBI" id="CHEBI:83833"/>
        <dbReference type="ChEBI" id="CHEBI:83834"/>
        <dbReference type="EC" id="5.2.1.8"/>
    </reaction>
</comment>
<evidence type="ECO:0000256" key="5">
    <source>
        <dbReference type="ARBA" id="ARBA00022490"/>
    </source>
</evidence>
<comment type="subcellular location">
    <subcellularLocation>
        <location evidence="2">Cytoplasm</location>
    </subcellularLocation>
</comment>
<evidence type="ECO:0000256" key="2">
    <source>
        <dbReference type="ARBA" id="ARBA00004496"/>
    </source>
</evidence>
<dbReference type="RefSeq" id="WP_233051469.1">
    <property type="nucleotide sequence ID" value="NZ_JAIMJA010000003.1"/>
</dbReference>
<keyword evidence="15" id="KW-1185">Reference proteome</keyword>
<dbReference type="EMBL" id="JAIMJA010000003">
    <property type="protein sequence ID" value="MCE2593879.1"/>
    <property type="molecule type" value="Genomic_DNA"/>
</dbReference>
<evidence type="ECO:0000256" key="4">
    <source>
        <dbReference type="ARBA" id="ARBA00013194"/>
    </source>
</evidence>
<keyword evidence="5" id="KW-0963">Cytoplasm</keyword>
<sequence length="91" mass="10323">MKASAVHILVKQRDKCEKLKQQLDKGADFAKLAKLHSVCPSGKKGGFLGEFRKGTMVKAFDDVVFKQELYKVHGPIKTKFGYHLIKILYRS</sequence>
<dbReference type="Pfam" id="PF00639">
    <property type="entry name" value="Rotamase"/>
    <property type="match status" value="1"/>
</dbReference>
<name>A0ABS8W4J1_9GAMM</name>
<evidence type="ECO:0000256" key="7">
    <source>
        <dbReference type="ARBA" id="ARBA00023235"/>
    </source>
</evidence>
<dbReference type="InterPro" id="IPR052204">
    <property type="entry name" value="PpiC/parvulin_rotamase"/>
</dbReference>
<comment type="caution">
    <text evidence="14">The sequence shown here is derived from an EMBL/GenBank/DDBJ whole genome shotgun (WGS) entry which is preliminary data.</text>
</comment>
<evidence type="ECO:0000256" key="6">
    <source>
        <dbReference type="ARBA" id="ARBA00023110"/>
    </source>
</evidence>
<comment type="function">
    <text evidence="11">PPIases accelerate the folding of proteins. It prefers amino acid residues with hydrophobic side chains like leucine and phenylalanine in the P1 position of the peptides substrates.</text>
</comment>
<evidence type="ECO:0000259" key="13">
    <source>
        <dbReference type="PROSITE" id="PS50198"/>
    </source>
</evidence>